<protein>
    <submittedName>
        <fullName evidence="2">Uncharacterized protein</fullName>
    </submittedName>
</protein>
<organism evidence="2 3">
    <name type="scientific">Wickerhamomyces pijperi</name>
    <name type="common">Yeast</name>
    <name type="synonym">Pichia pijperi</name>
    <dbReference type="NCBI Taxonomy" id="599730"/>
    <lineage>
        <taxon>Eukaryota</taxon>
        <taxon>Fungi</taxon>
        <taxon>Dikarya</taxon>
        <taxon>Ascomycota</taxon>
        <taxon>Saccharomycotina</taxon>
        <taxon>Saccharomycetes</taxon>
        <taxon>Phaffomycetales</taxon>
        <taxon>Wickerhamomycetaceae</taxon>
        <taxon>Wickerhamomyces</taxon>
    </lineage>
</organism>
<reference evidence="2" key="2">
    <citation type="submission" date="2021-01" db="EMBL/GenBank/DDBJ databases">
        <authorList>
            <person name="Schikora-Tamarit M.A."/>
        </authorList>
    </citation>
    <scope>NUCLEOTIDE SEQUENCE</scope>
    <source>
        <strain evidence="2">CBS2887</strain>
    </source>
</reference>
<reference evidence="2" key="1">
    <citation type="journal article" date="2021" name="Open Biol.">
        <title>Shared evolutionary footprints suggest mitochondrial oxidative damage underlies multiple complex I losses in fungi.</title>
        <authorList>
            <person name="Schikora-Tamarit M.A."/>
            <person name="Marcet-Houben M."/>
            <person name="Nosek J."/>
            <person name="Gabaldon T."/>
        </authorList>
    </citation>
    <scope>NUCLEOTIDE SEQUENCE</scope>
    <source>
        <strain evidence="2">CBS2887</strain>
    </source>
</reference>
<proteinExistence type="predicted"/>
<keyword evidence="3" id="KW-1185">Reference proteome</keyword>
<dbReference type="Proteomes" id="UP000774326">
    <property type="component" value="Unassembled WGS sequence"/>
</dbReference>
<evidence type="ECO:0000256" key="1">
    <source>
        <dbReference type="SAM" id="MobiDB-lite"/>
    </source>
</evidence>
<accession>A0A9P8QHF2</accession>
<name>A0A9P8QHF2_WICPI</name>
<gene>
    <name evidence="2" type="ORF">WICPIJ_000319</name>
</gene>
<dbReference type="EMBL" id="JAEUBG010000192">
    <property type="protein sequence ID" value="KAH3688719.1"/>
    <property type="molecule type" value="Genomic_DNA"/>
</dbReference>
<feature type="region of interest" description="Disordered" evidence="1">
    <location>
        <begin position="48"/>
        <end position="92"/>
    </location>
</feature>
<comment type="caution">
    <text evidence="2">The sequence shown here is derived from an EMBL/GenBank/DDBJ whole genome shotgun (WGS) entry which is preliminary data.</text>
</comment>
<evidence type="ECO:0000313" key="2">
    <source>
        <dbReference type="EMBL" id="KAH3688719.1"/>
    </source>
</evidence>
<sequence>MQVSQPLSVDQQVQHIVALTADFFWYETLVLTGYSVLDGLSALVCGGAKGSSDSNGSVAPVGKEKLSLRSSSSSNKSSKDSSTPEKDLGGIGFKDSSYLKTGSSSSLKFSHFTKTLVGSAYHEMKTDLGREL</sequence>
<evidence type="ECO:0000313" key="3">
    <source>
        <dbReference type="Proteomes" id="UP000774326"/>
    </source>
</evidence>
<feature type="compositionally biased region" description="Basic and acidic residues" evidence="1">
    <location>
        <begin position="77"/>
        <end position="88"/>
    </location>
</feature>
<dbReference type="AlphaFoldDB" id="A0A9P8QHF2"/>